<protein>
    <submittedName>
        <fullName evidence="5">Metastasis suppressor protein 1</fullName>
    </submittedName>
</protein>
<dbReference type="InterPro" id="IPR013606">
    <property type="entry name" value="I-BAR_dom"/>
</dbReference>
<dbReference type="GO" id="GO:0007009">
    <property type="term" value="P:plasma membrane organization"/>
    <property type="evidence" value="ECO:0007669"/>
    <property type="project" value="InterPro"/>
</dbReference>
<feature type="compositionally biased region" description="Low complexity" evidence="1">
    <location>
        <begin position="473"/>
        <end position="484"/>
    </location>
</feature>
<reference evidence="5" key="1">
    <citation type="submission" date="2016-06" db="UniProtKB">
        <authorList>
            <consortium name="WormBaseParasite"/>
        </authorList>
    </citation>
    <scope>IDENTIFICATION</scope>
</reference>
<dbReference type="GO" id="GO:0030031">
    <property type="term" value="P:cell projection assembly"/>
    <property type="evidence" value="ECO:0007669"/>
    <property type="project" value="TreeGrafter"/>
</dbReference>
<dbReference type="EMBL" id="UYWY01020766">
    <property type="protein sequence ID" value="VDM42495.1"/>
    <property type="molecule type" value="Genomic_DNA"/>
</dbReference>
<feature type="compositionally biased region" description="Pro residues" evidence="1">
    <location>
        <begin position="315"/>
        <end position="330"/>
    </location>
</feature>
<feature type="compositionally biased region" description="Polar residues" evidence="1">
    <location>
        <begin position="360"/>
        <end position="371"/>
    </location>
</feature>
<feature type="domain" description="IMD" evidence="2">
    <location>
        <begin position="1"/>
        <end position="147"/>
    </location>
</feature>
<dbReference type="GO" id="GO:0005543">
    <property type="term" value="F:phospholipid binding"/>
    <property type="evidence" value="ECO:0007669"/>
    <property type="project" value="TreeGrafter"/>
</dbReference>
<evidence type="ECO:0000259" key="2">
    <source>
        <dbReference type="PROSITE" id="PS51338"/>
    </source>
</evidence>
<dbReference type="PANTHER" id="PTHR15708">
    <property type="entry name" value="ACTIN BUNDLING/MISSING IN METASTASIS-RELATED"/>
    <property type="match status" value="1"/>
</dbReference>
<evidence type="ECO:0000256" key="1">
    <source>
        <dbReference type="SAM" id="MobiDB-lite"/>
    </source>
</evidence>
<proteinExistence type="predicted"/>
<gene>
    <name evidence="3" type="ORF">TCNE_LOCUS11174</name>
</gene>
<keyword evidence="4" id="KW-1185">Reference proteome</keyword>
<dbReference type="InterPro" id="IPR027267">
    <property type="entry name" value="AH/BAR_dom_sf"/>
</dbReference>
<dbReference type="Proteomes" id="UP000050794">
    <property type="component" value="Unassembled WGS sequence"/>
</dbReference>
<dbReference type="Pfam" id="PF08397">
    <property type="entry name" value="IMD"/>
    <property type="match status" value="1"/>
</dbReference>
<evidence type="ECO:0000313" key="4">
    <source>
        <dbReference type="Proteomes" id="UP000050794"/>
    </source>
</evidence>
<evidence type="ECO:0000313" key="5">
    <source>
        <dbReference type="WBParaSite" id="TCNE_0001117401-mRNA-1"/>
    </source>
</evidence>
<organism evidence="4 5">
    <name type="scientific">Toxocara canis</name>
    <name type="common">Canine roundworm</name>
    <dbReference type="NCBI Taxonomy" id="6265"/>
    <lineage>
        <taxon>Eukaryota</taxon>
        <taxon>Metazoa</taxon>
        <taxon>Ecdysozoa</taxon>
        <taxon>Nematoda</taxon>
        <taxon>Chromadorea</taxon>
        <taxon>Rhabditida</taxon>
        <taxon>Spirurina</taxon>
        <taxon>Ascaridomorpha</taxon>
        <taxon>Ascaridoidea</taxon>
        <taxon>Toxocaridae</taxon>
        <taxon>Toxocara</taxon>
    </lineage>
</organism>
<feature type="region of interest" description="Disordered" evidence="1">
    <location>
        <begin position="460"/>
        <end position="514"/>
    </location>
</feature>
<dbReference type="PANTHER" id="PTHR15708:SF4">
    <property type="entry name" value="FI21477P1-RELATED"/>
    <property type="match status" value="1"/>
</dbReference>
<dbReference type="Gene3D" id="1.20.1270.60">
    <property type="entry name" value="Arfaptin homology (AH) domain/BAR domain"/>
    <property type="match status" value="2"/>
</dbReference>
<evidence type="ECO:0000313" key="3">
    <source>
        <dbReference type="EMBL" id="VDM42495.1"/>
    </source>
</evidence>
<feature type="region of interest" description="Disordered" evidence="1">
    <location>
        <begin position="300"/>
        <end position="346"/>
    </location>
</feature>
<dbReference type="WBParaSite" id="TCNE_0001117401-mRNA-1">
    <property type="protein sequence ID" value="TCNE_0001117401-mRNA-1"/>
    <property type="gene ID" value="TCNE_0001117401"/>
</dbReference>
<accession>A0A183URQ4</accession>
<dbReference type="PROSITE" id="PS51338">
    <property type="entry name" value="IMD"/>
    <property type="match status" value="1"/>
</dbReference>
<dbReference type="SUPFAM" id="SSF103657">
    <property type="entry name" value="BAR/IMD domain-like"/>
    <property type="match status" value="1"/>
</dbReference>
<name>A0A183URQ4_TOXCA</name>
<dbReference type="InterPro" id="IPR030127">
    <property type="entry name" value="MTSS1/MTSS2"/>
</dbReference>
<feature type="region of interest" description="Disordered" evidence="1">
    <location>
        <begin position="360"/>
        <end position="379"/>
    </location>
</feature>
<dbReference type="AlphaFoldDB" id="A0A183URQ4"/>
<dbReference type="GO" id="GO:0015629">
    <property type="term" value="C:actin cytoskeleton"/>
    <property type="evidence" value="ECO:0007669"/>
    <property type="project" value="TreeGrafter"/>
</dbReference>
<dbReference type="GO" id="GO:0009898">
    <property type="term" value="C:cytoplasmic side of plasma membrane"/>
    <property type="evidence" value="ECO:0007669"/>
    <property type="project" value="TreeGrafter"/>
</dbReference>
<sequence>MMDCDAEFNALASMYQSVVQDMKVYFHIFFHLWKITHLKESVDEQVMYPAWENVSQKAVKLASQLKATLGCISAFVDALQSVGDAANNLKGATRDMGACLTRVCIRQRSIENRLRSLADALTDELALSIQNKGNQWKQRISEMDRHASKFCRKVRSHKGGVDVSAVSEQRRMCYALLVEQRNQLSFFISALLPVLNNELCVLEESAHVRQVAEHLQSTVRSVDSCAMIETILSDIHQGSDYSWRNCLSSNANRTSYVYTNDDLSLRAPSPSPTTFTWPTSFQGGQVSGGSSLRAHTISVVEQPRRGTLNSHTFSPPSPSHPLPLTKPPLPKRNVSGSSSVSSIIPDFNETQPDQVMTVSQRNGSTYASSTDVSREPLVRRPSRPLSFACDERAVFGSPPCRSVPSNTHFDSVPSNSSKYQANSLIAETIQQIDKLGSELDSYCKSAQAVPVAHQAVRLRSGSCKPAPPERRSSTITSATASAPSVADVRASCEYASSRGSSTDLNRDPFATRFL</sequence>
<dbReference type="GO" id="GO:0003779">
    <property type="term" value="F:actin binding"/>
    <property type="evidence" value="ECO:0007669"/>
    <property type="project" value="InterPro"/>
</dbReference>
<reference evidence="3 4" key="2">
    <citation type="submission" date="2018-11" db="EMBL/GenBank/DDBJ databases">
        <authorList>
            <consortium name="Pathogen Informatics"/>
        </authorList>
    </citation>
    <scope>NUCLEOTIDE SEQUENCE [LARGE SCALE GENOMIC DNA]</scope>
</reference>